<protein>
    <submittedName>
        <fullName evidence="2">Uncharacterized protein</fullName>
    </submittedName>
</protein>
<evidence type="ECO:0000256" key="1">
    <source>
        <dbReference type="SAM" id="MobiDB-lite"/>
    </source>
</evidence>
<accession>A0A699KDK8</accession>
<name>A0A699KDK8_TANCI</name>
<feature type="non-terminal residue" evidence="2">
    <location>
        <position position="154"/>
    </location>
</feature>
<organism evidence="2">
    <name type="scientific">Tanacetum cinerariifolium</name>
    <name type="common">Dalmatian daisy</name>
    <name type="synonym">Chrysanthemum cinerariifolium</name>
    <dbReference type="NCBI Taxonomy" id="118510"/>
    <lineage>
        <taxon>Eukaryota</taxon>
        <taxon>Viridiplantae</taxon>
        <taxon>Streptophyta</taxon>
        <taxon>Embryophyta</taxon>
        <taxon>Tracheophyta</taxon>
        <taxon>Spermatophyta</taxon>
        <taxon>Magnoliopsida</taxon>
        <taxon>eudicotyledons</taxon>
        <taxon>Gunneridae</taxon>
        <taxon>Pentapetalae</taxon>
        <taxon>asterids</taxon>
        <taxon>campanulids</taxon>
        <taxon>Asterales</taxon>
        <taxon>Asteraceae</taxon>
        <taxon>Asteroideae</taxon>
        <taxon>Anthemideae</taxon>
        <taxon>Anthemidinae</taxon>
        <taxon>Tanacetum</taxon>
    </lineage>
</organism>
<sequence>MIKSIFNSWKNKIVVGMRISDWMITEEMKLTENYRLYVEVFGVDVPMTQSHLVMSTHGTHRTTSAPRTPTPVVAEGESSAQQRDEARENVEQVKEHLMAEETEKLVKGSENIAKYVDENVEVSSSPTRNDDIQNVLGTRFELRSDKESLEVEIT</sequence>
<comment type="caution">
    <text evidence="2">The sequence shown here is derived from an EMBL/GenBank/DDBJ whole genome shotgun (WGS) entry which is preliminary data.</text>
</comment>
<dbReference type="AlphaFoldDB" id="A0A699KDK8"/>
<feature type="compositionally biased region" description="Polar residues" evidence="1">
    <location>
        <begin position="55"/>
        <end position="67"/>
    </location>
</feature>
<proteinExistence type="predicted"/>
<evidence type="ECO:0000313" key="2">
    <source>
        <dbReference type="EMBL" id="GFA85925.1"/>
    </source>
</evidence>
<feature type="region of interest" description="Disordered" evidence="1">
    <location>
        <begin position="55"/>
        <end position="88"/>
    </location>
</feature>
<reference evidence="2" key="1">
    <citation type="journal article" date="2019" name="Sci. Rep.">
        <title>Draft genome of Tanacetum cinerariifolium, the natural source of mosquito coil.</title>
        <authorList>
            <person name="Yamashiro T."/>
            <person name="Shiraishi A."/>
            <person name="Satake H."/>
            <person name="Nakayama K."/>
        </authorList>
    </citation>
    <scope>NUCLEOTIDE SEQUENCE</scope>
</reference>
<dbReference type="EMBL" id="BKCJ010501968">
    <property type="protein sequence ID" value="GFA85925.1"/>
    <property type="molecule type" value="Genomic_DNA"/>
</dbReference>
<gene>
    <name evidence="2" type="ORF">Tci_657897</name>
</gene>